<evidence type="ECO:0000313" key="4">
    <source>
        <dbReference type="Proteomes" id="UP000182063"/>
    </source>
</evidence>
<dbReference type="Gene3D" id="3.30.2320.10">
    <property type="entry name" value="hypothetical protein PF0899 domain"/>
    <property type="match status" value="1"/>
</dbReference>
<keyword evidence="4" id="KW-1185">Reference proteome</keyword>
<dbReference type="Proteomes" id="UP000182063">
    <property type="component" value="Chromosome"/>
</dbReference>
<dbReference type="InterPro" id="IPR024455">
    <property type="entry name" value="Phage_capsid"/>
</dbReference>
<sequence>MTANLNLRARGLVGVRADASAATKILNELQSTFEAFKAERTKELADINARLSDVVQTEKVDRINAEITSLQKSLDGVNASLAALKVGGSDGDVDPAKAEHSKVFNTWFRKGDRAVDADMRTLEVNAKLTTQSDPDGGYLVPEEMESTIDRVLGTVSAVRSVSRVIPVSTSTYKKLVNMGGAASGWVGEEAARAETDTPTLREILINTGELYANPAATQTSLDDAVMDIAQWLADEVSIEFAEQEGDAFINGNGVNKPRGILQYATVANASYSWGNIGYVATGAAADFVTPTASVNPADALVDLYYALKQGYRNGASFITSDATLGKIRKFKDANGSFIWAPPSATAELGTILGKPVVTDDNMPAVGAGALAVAFGNFQRGYLITDRLGIRVLRDPYTSKPNVLFYTTKRVGGAVVNFEAIKLLKVAAS</sequence>
<dbReference type="RefSeq" id="WP_072596425.1">
    <property type="nucleotide sequence ID" value="NZ_CP018221.1"/>
</dbReference>
<evidence type="ECO:0000256" key="1">
    <source>
        <dbReference type="ARBA" id="ARBA00004328"/>
    </source>
</evidence>
<evidence type="ECO:0000313" key="3">
    <source>
        <dbReference type="EMBL" id="API58872.1"/>
    </source>
</evidence>
<dbReference type="SUPFAM" id="SSF56563">
    <property type="entry name" value="Major capsid protein gp5"/>
    <property type="match status" value="1"/>
</dbReference>
<accession>A0A1L3ZTA7</accession>
<dbReference type="Pfam" id="PF05065">
    <property type="entry name" value="Phage_capsid"/>
    <property type="match status" value="1"/>
</dbReference>
<evidence type="ECO:0000259" key="2">
    <source>
        <dbReference type="Pfam" id="PF05065"/>
    </source>
</evidence>
<reference evidence="4" key="1">
    <citation type="submission" date="2016-11" db="EMBL/GenBank/DDBJ databases">
        <title>Complete Genome Sequence of alachlor-degrading Sphingomonas sp. strain JJ-A5.</title>
        <authorList>
            <person name="Lee H."/>
            <person name="Ka J.-O."/>
        </authorList>
    </citation>
    <scope>NUCLEOTIDE SEQUENCE [LARGE SCALE GENOMIC DNA]</scope>
    <source>
        <strain evidence="4">JJ-A5</strain>
    </source>
</reference>
<dbReference type="OrthoDB" id="9786516at2"/>
<feature type="domain" description="Phage capsid-like C-terminal" evidence="2">
    <location>
        <begin position="136"/>
        <end position="424"/>
    </location>
</feature>
<organism evidence="3 4">
    <name type="scientific">Tardibacter chloracetimidivorans</name>
    <dbReference type="NCBI Taxonomy" id="1921510"/>
    <lineage>
        <taxon>Bacteria</taxon>
        <taxon>Pseudomonadati</taxon>
        <taxon>Pseudomonadota</taxon>
        <taxon>Alphaproteobacteria</taxon>
        <taxon>Sphingomonadales</taxon>
        <taxon>Sphingomonadaceae</taxon>
        <taxon>Tardibacter</taxon>
    </lineage>
</organism>
<proteinExistence type="predicted"/>
<name>A0A1L3ZTA7_9SPHN</name>
<dbReference type="NCBIfam" id="TIGR01554">
    <property type="entry name" value="major_cap_HK97"/>
    <property type="match status" value="1"/>
</dbReference>
<protein>
    <submittedName>
        <fullName evidence="3">Capsid protein</fullName>
    </submittedName>
</protein>
<gene>
    <name evidence="3" type="ORF">BSL82_05725</name>
</gene>
<dbReference type="AlphaFoldDB" id="A0A1L3ZTA7"/>
<dbReference type="InterPro" id="IPR054612">
    <property type="entry name" value="Phage_capsid-like_C"/>
</dbReference>
<comment type="subcellular location">
    <subcellularLocation>
        <location evidence="1">Virion</location>
    </subcellularLocation>
</comment>
<dbReference type="EMBL" id="CP018221">
    <property type="protein sequence ID" value="API58872.1"/>
    <property type="molecule type" value="Genomic_DNA"/>
</dbReference>
<dbReference type="STRING" id="1921510.BSL82_05725"/>
<dbReference type="Gene3D" id="3.30.2400.10">
    <property type="entry name" value="Major capsid protein gp5"/>
    <property type="match status" value="1"/>
</dbReference>
<dbReference type="KEGG" id="sphj:BSL82_05725"/>